<accession>M5TSK8</accession>
<gene>
    <name evidence="1" type="ORF">RSSM_06373</name>
</gene>
<evidence type="ECO:0000313" key="1">
    <source>
        <dbReference type="EMBL" id="EMI52177.1"/>
    </source>
</evidence>
<organism evidence="1 2">
    <name type="scientific">Rhodopirellula sallentina SM41</name>
    <dbReference type="NCBI Taxonomy" id="1263870"/>
    <lineage>
        <taxon>Bacteria</taxon>
        <taxon>Pseudomonadati</taxon>
        <taxon>Planctomycetota</taxon>
        <taxon>Planctomycetia</taxon>
        <taxon>Pirellulales</taxon>
        <taxon>Pirellulaceae</taxon>
        <taxon>Rhodopirellula</taxon>
    </lineage>
</organism>
<protein>
    <submittedName>
        <fullName evidence="1">Uncharacterized protein</fullName>
    </submittedName>
</protein>
<name>M5TSK8_9BACT</name>
<dbReference type="Proteomes" id="UP000011885">
    <property type="component" value="Unassembled WGS sequence"/>
</dbReference>
<comment type="caution">
    <text evidence="1">The sequence shown here is derived from an EMBL/GenBank/DDBJ whole genome shotgun (WGS) entry which is preliminary data.</text>
</comment>
<proteinExistence type="predicted"/>
<dbReference type="AlphaFoldDB" id="M5TSK8"/>
<reference evidence="1 2" key="1">
    <citation type="journal article" date="2013" name="Mar. Genomics">
        <title>Expression of sulfatases in Rhodopirellula baltica and the diversity of sulfatases in the genus Rhodopirellula.</title>
        <authorList>
            <person name="Wegner C.E."/>
            <person name="Richter-Heitmann T."/>
            <person name="Klindworth A."/>
            <person name="Klockow C."/>
            <person name="Richter M."/>
            <person name="Achstetter T."/>
            <person name="Glockner F.O."/>
            <person name="Harder J."/>
        </authorList>
    </citation>
    <scope>NUCLEOTIDE SEQUENCE [LARGE SCALE GENOMIC DNA]</scope>
    <source>
        <strain evidence="1 2">SM41</strain>
    </source>
</reference>
<sequence>MGLATETVRTTHHCQRYSCWRFAKIEQIHAFTCYVQPTANGQRVGFCGFLPQIDARLLGVSPQRRGVLEHRLLALFHIVLTTF</sequence>
<keyword evidence="2" id="KW-1185">Reference proteome</keyword>
<dbReference type="EMBL" id="ANOH01000444">
    <property type="protein sequence ID" value="EMI52177.1"/>
    <property type="molecule type" value="Genomic_DNA"/>
</dbReference>
<evidence type="ECO:0000313" key="2">
    <source>
        <dbReference type="Proteomes" id="UP000011885"/>
    </source>
</evidence>